<dbReference type="InterPro" id="IPR011006">
    <property type="entry name" value="CheY-like_superfamily"/>
</dbReference>
<dbReference type="SMART" id="SM00448">
    <property type="entry name" value="REC"/>
    <property type="match status" value="1"/>
</dbReference>
<dbReference type="SMART" id="SM00850">
    <property type="entry name" value="LytTR"/>
    <property type="match status" value="1"/>
</dbReference>
<dbReference type="Gene3D" id="2.40.50.1020">
    <property type="entry name" value="LytTr DNA-binding domain"/>
    <property type="match status" value="1"/>
</dbReference>
<dbReference type="GO" id="GO:0000156">
    <property type="term" value="F:phosphorelay response regulator activity"/>
    <property type="evidence" value="ECO:0007669"/>
    <property type="project" value="TreeGrafter"/>
</dbReference>
<proteinExistence type="predicted"/>
<protein>
    <submittedName>
        <fullName evidence="4">Response regulator transcription factor</fullName>
    </submittedName>
</protein>
<accession>A0A8A4TTY9</accession>
<name>A0A8A4TTY9_SULCO</name>
<dbReference type="InterPro" id="IPR001789">
    <property type="entry name" value="Sig_transdc_resp-reg_receiver"/>
</dbReference>
<dbReference type="PROSITE" id="PS50930">
    <property type="entry name" value="HTH_LYTTR"/>
    <property type="match status" value="1"/>
</dbReference>
<dbReference type="KEGG" id="scor:J3U87_08520"/>
<sequence length="249" mass="27994">MVKVLVVEDERRIGRYIENIVRAYLGEELECLERAETWPAASAIVTRTHFDLLLLDLNLKGVDGFALLAHCRSADYKTIVISAYRERALEAFEHGVLDFVLKPFKRARLEKALARFLAEARRRPVAGQPAGQGEAASRSDGVVRSLAIKRPGRTTRVALTAVCYIKAAGHYSELHLDEGSPRLHHQSLDRLEQILPPHFVRIHRGYIANLELAREIRNMPGSSYALVLDDGTALPIGRTRLQQLRARFA</sequence>
<feature type="modified residue" description="4-aspartylphosphate" evidence="1">
    <location>
        <position position="56"/>
    </location>
</feature>
<evidence type="ECO:0000313" key="5">
    <source>
        <dbReference type="Proteomes" id="UP000663929"/>
    </source>
</evidence>
<dbReference type="AlphaFoldDB" id="A0A8A4TTY9"/>
<keyword evidence="1" id="KW-0597">Phosphoprotein</keyword>
<dbReference type="Pfam" id="PF00072">
    <property type="entry name" value="Response_reg"/>
    <property type="match status" value="1"/>
</dbReference>
<dbReference type="PROSITE" id="PS50110">
    <property type="entry name" value="RESPONSE_REGULATORY"/>
    <property type="match status" value="1"/>
</dbReference>
<feature type="domain" description="Response regulatory" evidence="2">
    <location>
        <begin position="3"/>
        <end position="117"/>
    </location>
</feature>
<organism evidence="4 5">
    <name type="scientific">Sulfidibacter corallicola</name>
    <dbReference type="NCBI Taxonomy" id="2818388"/>
    <lineage>
        <taxon>Bacteria</taxon>
        <taxon>Pseudomonadati</taxon>
        <taxon>Acidobacteriota</taxon>
        <taxon>Holophagae</taxon>
        <taxon>Acanthopleuribacterales</taxon>
        <taxon>Acanthopleuribacteraceae</taxon>
        <taxon>Sulfidibacter</taxon>
    </lineage>
</organism>
<dbReference type="PANTHER" id="PTHR45526">
    <property type="entry name" value="TRANSCRIPTIONAL REGULATORY PROTEIN DPIA"/>
    <property type="match status" value="1"/>
</dbReference>
<reference evidence="4" key="1">
    <citation type="submission" date="2021-03" db="EMBL/GenBank/DDBJ databases">
        <title>Acanthopleuribacteraceae sp. M133.</title>
        <authorList>
            <person name="Wang G."/>
        </authorList>
    </citation>
    <scope>NUCLEOTIDE SEQUENCE</scope>
    <source>
        <strain evidence="4">M133</strain>
    </source>
</reference>
<dbReference type="Gene3D" id="3.40.50.2300">
    <property type="match status" value="1"/>
</dbReference>
<feature type="domain" description="HTH LytTR-type" evidence="3">
    <location>
        <begin position="146"/>
        <end position="249"/>
    </location>
</feature>
<dbReference type="RefSeq" id="WP_237382610.1">
    <property type="nucleotide sequence ID" value="NZ_CP071793.1"/>
</dbReference>
<dbReference type="SUPFAM" id="SSF52172">
    <property type="entry name" value="CheY-like"/>
    <property type="match status" value="1"/>
</dbReference>
<evidence type="ECO:0000259" key="2">
    <source>
        <dbReference type="PROSITE" id="PS50110"/>
    </source>
</evidence>
<evidence type="ECO:0000259" key="3">
    <source>
        <dbReference type="PROSITE" id="PS50930"/>
    </source>
</evidence>
<dbReference type="InterPro" id="IPR051271">
    <property type="entry name" value="2C-system_Tx_regulators"/>
</dbReference>
<dbReference type="InterPro" id="IPR007492">
    <property type="entry name" value="LytTR_DNA-bd_dom"/>
</dbReference>
<evidence type="ECO:0000313" key="4">
    <source>
        <dbReference type="EMBL" id="QTD52502.1"/>
    </source>
</evidence>
<dbReference type="PANTHER" id="PTHR45526:SF1">
    <property type="entry name" value="TRANSCRIPTIONAL REGULATORY PROTEIN DCUR-RELATED"/>
    <property type="match status" value="1"/>
</dbReference>
<dbReference type="Pfam" id="PF04397">
    <property type="entry name" value="LytTR"/>
    <property type="match status" value="1"/>
</dbReference>
<gene>
    <name evidence="4" type="ORF">J3U87_08520</name>
</gene>
<evidence type="ECO:0000256" key="1">
    <source>
        <dbReference type="PROSITE-ProRule" id="PRU00169"/>
    </source>
</evidence>
<dbReference type="GO" id="GO:0003677">
    <property type="term" value="F:DNA binding"/>
    <property type="evidence" value="ECO:0007669"/>
    <property type="project" value="InterPro"/>
</dbReference>
<dbReference type="EMBL" id="CP071793">
    <property type="protein sequence ID" value="QTD52502.1"/>
    <property type="molecule type" value="Genomic_DNA"/>
</dbReference>
<keyword evidence="5" id="KW-1185">Reference proteome</keyword>
<dbReference type="Proteomes" id="UP000663929">
    <property type="component" value="Chromosome"/>
</dbReference>